<evidence type="ECO:0000256" key="1">
    <source>
        <dbReference type="SAM" id="Coils"/>
    </source>
</evidence>
<sequence length="198" mass="22142">MSLDLIYRLALSMLFVLTVALYSILAYAEGDSNVDFSVQKISEAEASARAEVLRLSNEIQSLKKDVIAINQTVRVMEEKILFPTTTKYAVFLSVKGGEFFSLESVKLKLDGKLVASHLYSEKQRNSLKRGGVQQLYITNINQGKHSATAFFTGFGSDGRPYKRAQSLDFVKSGSGQYLELSIVDDFSKQEPSFEITQW</sequence>
<dbReference type="Proteomes" id="UP000838100">
    <property type="component" value="Unassembled WGS sequence"/>
</dbReference>
<name>A0ABN8EQI1_9GAMM</name>
<keyword evidence="3" id="KW-1185">Reference proteome</keyword>
<accession>A0ABN8EQI1</accession>
<evidence type="ECO:0008006" key="4">
    <source>
        <dbReference type="Google" id="ProtNLM"/>
    </source>
</evidence>
<evidence type="ECO:0000313" key="3">
    <source>
        <dbReference type="Proteomes" id="UP000838100"/>
    </source>
</evidence>
<evidence type="ECO:0000313" key="2">
    <source>
        <dbReference type="EMBL" id="CAH0992516.1"/>
    </source>
</evidence>
<gene>
    <name evidence="2" type="ORF">SIN8267_02648</name>
</gene>
<protein>
    <recommendedName>
        <fullName evidence="4">AraC family transcriptional regulator</fullName>
    </recommendedName>
</protein>
<comment type="caution">
    <text evidence="2">The sequence shown here is derived from an EMBL/GenBank/DDBJ whole genome shotgun (WGS) entry which is preliminary data.</text>
</comment>
<dbReference type="RefSeq" id="WP_237445199.1">
    <property type="nucleotide sequence ID" value="NZ_CAKLPX010000003.1"/>
</dbReference>
<keyword evidence="1" id="KW-0175">Coiled coil</keyword>
<feature type="coiled-coil region" evidence="1">
    <location>
        <begin position="45"/>
        <end position="79"/>
    </location>
</feature>
<reference evidence="2" key="1">
    <citation type="submission" date="2021-12" db="EMBL/GenBank/DDBJ databases">
        <authorList>
            <person name="Rodrigo-Torres L."/>
            <person name="Arahal R. D."/>
            <person name="Lucena T."/>
        </authorList>
    </citation>
    <scope>NUCLEOTIDE SEQUENCE</scope>
    <source>
        <strain evidence="2">CECT 8267</strain>
    </source>
</reference>
<proteinExistence type="predicted"/>
<dbReference type="EMBL" id="CAKLPX010000003">
    <property type="protein sequence ID" value="CAH0992516.1"/>
    <property type="molecule type" value="Genomic_DNA"/>
</dbReference>
<organism evidence="2 3">
    <name type="scientific">Sinobacterium norvegicum</name>
    <dbReference type="NCBI Taxonomy" id="1641715"/>
    <lineage>
        <taxon>Bacteria</taxon>
        <taxon>Pseudomonadati</taxon>
        <taxon>Pseudomonadota</taxon>
        <taxon>Gammaproteobacteria</taxon>
        <taxon>Cellvibrionales</taxon>
        <taxon>Spongiibacteraceae</taxon>
        <taxon>Sinobacterium</taxon>
    </lineage>
</organism>